<dbReference type="AlphaFoldDB" id="A0A0A9FEB9"/>
<name>A0A0A9FEB9_ARUDO</name>
<protein>
    <submittedName>
        <fullName evidence="1">Uncharacterized protein</fullName>
    </submittedName>
</protein>
<organism evidence="1">
    <name type="scientific">Arundo donax</name>
    <name type="common">Giant reed</name>
    <name type="synonym">Donax arundinaceus</name>
    <dbReference type="NCBI Taxonomy" id="35708"/>
    <lineage>
        <taxon>Eukaryota</taxon>
        <taxon>Viridiplantae</taxon>
        <taxon>Streptophyta</taxon>
        <taxon>Embryophyta</taxon>
        <taxon>Tracheophyta</taxon>
        <taxon>Spermatophyta</taxon>
        <taxon>Magnoliopsida</taxon>
        <taxon>Liliopsida</taxon>
        <taxon>Poales</taxon>
        <taxon>Poaceae</taxon>
        <taxon>PACMAD clade</taxon>
        <taxon>Arundinoideae</taxon>
        <taxon>Arundineae</taxon>
        <taxon>Arundo</taxon>
    </lineage>
</organism>
<dbReference type="EMBL" id="GBRH01187214">
    <property type="protein sequence ID" value="JAE10682.1"/>
    <property type="molecule type" value="Transcribed_RNA"/>
</dbReference>
<evidence type="ECO:0000313" key="1">
    <source>
        <dbReference type="EMBL" id="JAE10682.1"/>
    </source>
</evidence>
<sequence length="21" mass="2616">MVISGAWFFQWYFSKVVNFRC</sequence>
<reference evidence="1" key="1">
    <citation type="submission" date="2014-09" db="EMBL/GenBank/DDBJ databases">
        <authorList>
            <person name="Magalhaes I.L.F."/>
            <person name="Oliveira U."/>
            <person name="Santos F.R."/>
            <person name="Vidigal T.H.D.A."/>
            <person name="Brescovit A.D."/>
            <person name="Santos A.J."/>
        </authorList>
    </citation>
    <scope>NUCLEOTIDE SEQUENCE</scope>
    <source>
        <tissue evidence="1">Shoot tissue taken approximately 20 cm above the soil surface</tissue>
    </source>
</reference>
<proteinExistence type="predicted"/>
<reference evidence="1" key="2">
    <citation type="journal article" date="2015" name="Data Brief">
        <title>Shoot transcriptome of the giant reed, Arundo donax.</title>
        <authorList>
            <person name="Barrero R.A."/>
            <person name="Guerrero F.D."/>
            <person name="Moolhuijzen P."/>
            <person name="Goolsby J.A."/>
            <person name="Tidwell J."/>
            <person name="Bellgard S.E."/>
            <person name="Bellgard M.I."/>
        </authorList>
    </citation>
    <scope>NUCLEOTIDE SEQUENCE</scope>
    <source>
        <tissue evidence="1">Shoot tissue taken approximately 20 cm above the soil surface</tissue>
    </source>
</reference>
<accession>A0A0A9FEB9</accession>